<proteinExistence type="predicted"/>
<evidence type="ECO:0000313" key="1">
    <source>
        <dbReference type="EMBL" id="QQM39471.1"/>
    </source>
</evidence>
<evidence type="ECO:0000313" key="2">
    <source>
        <dbReference type="Proteomes" id="UP000595636"/>
    </source>
</evidence>
<sequence>MSAGLSVNVELSLHEADLADGAKVVGNIYPSEGSGPGHRAVLFPCGTTAPPARFEVDPGHYIVSATLPSGVVLSKDAEVADGDEKQVTLRPAASPFASHSWQHLMGNIESYGAYHDGLTIPVPRSLGSRSGTWERGAFIEPGHAAWVGDPKPTSWQFPAMLRLTDGPARQLVAFEIARSEPHSVASLELGDAAARLYRFGEHGPVDERGDRTLDVPLGPRQFLVVSLAGTEYVVTLPAPWGAAQIEVLVNERQSPTGSAVSVSVRDSRVGPALAYMARGAFDAAATLVRDAETMLYDGRMTNPLAAVAGAYVLVGSELTERPHRWDPWLSRLRHEFDWMSDGSLLWAMRHLRRAHTEPEREAARDALVEAFDRGVPVFTLGLSRLIHGLSEFPDDPGCAARLEQARRLSWRVDMREPFVIVALRGRQQ</sequence>
<keyword evidence="2" id="KW-1185">Reference proteome</keyword>
<dbReference type="AlphaFoldDB" id="A0A7T7KUY8"/>
<gene>
    <name evidence="1" type="ORF">JEQ17_08335</name>
</gene>
<dbReference type="KEGG" id="slf:JEQ17_08335"/>
<name>A0A7T7KUY8_9ACTN</name>
<accession>A0A7T7KUY8</accession>
<dbReference type="RefSeq" id="WP_200394618.1">
    <property type="nucleotide sequence ID" value="NZ_CP066831.1"/>
</dbReference>
<organism evidence="1 2">
    <name type="scientific">Streptomyces liliifuscus</name>
    <dbReference type="NCBI Taxonomy" id="2797636"/>
    <lineage>
        <taxon>Bacteria</taxon>
        <taxon>Bacillati</taxon>
        <taxon>Actinomycetota</taxon>
        <taxon>Actinomycetes</taxon>
        <taxon>Kitasatosporales</taxon>
        <taxon>Streptomycetaceae</taxon>
        <taxon>Streptomyces</taxon>
    </lineage>
</organism>
<protein>
    <submittedName>
        <fullName evidence="1">Uncharacterized protein</fullName>
    </submittedName>
</protein>
<reference evidence="1 2" key="1">
    <citation type="submission" date="2020-12" db="EMBL/GenBank/DDBJ databases">
        <title>A novel species.</title>
        <authorList>
            <person name="Li K."/>
        </authorList>
    </citation>
    <scope>NUCLEOTIDE SEQUENCE [LARGE SCALE GENOMIC DNA]</scope>
    <source>
        <strain evidence="1 2">ZYC-3</strain>
    </source>
</reference>
<dbReference type="EMBL" id="CP066831">
    <property type="protein sequence ID" value="QQM39471.1"/>
    <property type="molecule type" value="Genomic_DNA"/>
</dbReference>
<dbReference type="Proteomes" id="UP000595636">
    <property type="component" value="Chromosome"/>
</dbReference>